<comment type="caution">
    <text evidence="2">The sequence shown here is derived from an EMBL/GenBank/DDBJ whole genome shotgun (WGS) entry which is preliminary data.</text>
</comment>
<dbReference type="SUPFAM" id="SSF54637">
    <property type="entry name" value="Thioesterase/thiol ester dehydrase-isomerase"/>
    <property type="match status" value="1"/>
</dbReference>
<dbReference type="PANTHER" id="PTHR28152:SF1">
    <property type="entry name" value="HYDROXYACYL-THIOESTER DEHYDRATASE TYPE 2, MITOCHONDRIAL"/>
    <property type="match status" value="1"/>
</dbReference>
<evidence type="ECO:0008006" key="4">
    <source>
        <dbReference type="Google" id="ProtNLM"/>
    </source>
</evidence>
<proteinExistence type="predicted"/>
<dbReference type="OrthoDB" id="3257538at2759"/>
<keyword evidence="3" id="KW-1185">Reference proteome</keyword>
<dbReference type="PANTHER" id="PTHR28152">
    <property type="entry name" value="HYDROXYACYL-THIOESTER DEHYDRATASE TYPE 2, MITOCHONDRIAL"/>
    <property type="match status" value="1"/>
</dbReference>
<name>A0A072P5L8_9EURO</name>
<evidence type="ECO:0000256" key="1">
    <source>
        <dbReference type="SAM" id="MobiDB-lite"/>
    </source>
</evidence>
<dbReference type="InterPro" id="IPR052741">
    <property type="entry name" value="Mitochondrial_HTD2"/>
</dbReference>
<dbReference type="GO" id="GO:0005739">
    <property type="term" value="C:mitochondrion"/>
    <property type="evidence" value="ECO:0007669"/>
    <property type="project" value="TreeGrafter"/>
</dbReference>
<dbReference type="AlphaFoldDB" id="A0A072P5L8"/>
<feature type="region of interest" description="Disordered" evidence="1">
    <location>
        <begin position="1"/>
        <end position="20"/>
    </location>
</feature>
<gene>
    <name evidence="2" type="ORF">A1O9_08129</name>
</gene>
<reference evidence="2 3" key="1">
    <citation type="submission" date="2013-03" db="EMBL/GenBank/DDBJ databases">
        <title>The Genome Sequence of Exophiala aquamarina CBS 119918.</title>
        <authorList>
            <consortium name="The Broad Institute Genomics Platform"/>
            <person name="Cuomo C."/>
            <person name="de Hoog S."/>
            <person name="Gorbushina A."/>
            <person name="Walker B."/>
            <person name="Young S.K."/>
            <person name="Zeng Q."/>
            <person name="Gargeya S."/>
            <person name="Fitzgerald M."/>
            <person name="Haas B."/>
            <person name="Abouelleil A."/>
            <person name="Allen A.W."/>
            <person name="Alvarado L."/>
            <person name="Arachchi H.M."/>
            <person name="Berlin A.M."/>
            <person name="Chapman S.B."/>
            <person name="Gainer-Dewar J."/>
            <person name="Goldberg J."/>
            <person name="Griggs A."/>
            <person name="Gujja S."/>
            <person name="Hansen M."/>
            <person name="Howarth C."/>
            <person name="Imamovic A."/>
            <person name="Ireland A."/>
            <person name="Larimer J."/>
            <person name="McCowan C."/>
            <person name="Murphy C."/>
            <person name="Pearson M."/>
            <person name="Poon T.W."/>
            <person name="Priest M."/>
            <person name="Roberts A."/>
            <person name="Saif S."/>
            <person name="Shea T."/>
            <person name="Sisk P."/>
            <person name="Sykes S."/>
            <person name="Wortman J."/>
            <person name="Nusbaum C."/>
            <person name="Birren B."/>
        </authorList>
    </citation>
    <scope>NUCLEOTIDE SEQUENCE [LARGE SCALE GENOMIC DNA]</scope>
    <source>
        <strain evidence="2 3">CBS 119918</strain>
    </source>
</reference>
<accession>A0A072P5L8</accession>
<organism evidence="2 3">
    <name type="scientific">Exophiala aquamarina CBS 119918</name>
    <dbReference type="NCBI Taxonomy" id="1182545"/>
    <lineage>
        <taxon>Eukaryota</taxon>
        <taxon>Fungi</taxon>
        <taxon>Dikarya</taxon>
        <taxon>Ascomycota</taxon>
        <taxon>Pezizomycotina</taxon>
        <taxon>Eurotiomycetes</taxon>
        <taxon>Chaetothyriomycetidae</taxon>
        <taxon>Chaetothyriales</taxon>
        <taxon>Herpotrichiellaceae</taxon>
        <taxon>Exophiala</taxon>
    </lineage>
</organism>
<dbReference type="EMBL" id="AMGV01000007">
    <property type="protein sequence ID" value="KEF55379.1"/>
    <property type="molecule type" value="Genomic_DNA"/>
</dbReference>
<evidence type="ECO:0000313" key="3">
    <source>
        <dbReference type="Proteomes" id="UP000027920"/>
    </source>
</evidence>
<dbReference type="GO" id="GO:0019171">
    <property type="term" value="F:(3R)-hydroxyacyl-[acyl-carrier-protein] dehydratase activity"/>
    <property type="evidence" value="ECO:0007669"/>
    <property type="project" value="TreeGrafter"/>
</dbReference>
<dbReference type="GeneID" id="25283042"/>
<dbReference type="RefSeq" id="XP_013257969.1">
    <property type="nucleotide sequence ID" value="XM_013402515.1"/>
</dbReference>
<dbReference type="VEuPathDB" id="FungiDB:A1O9_08129"/>
<dbReference type="Proteomes" id="UP000027920">
    <property type="component" value="Unassembled WGS sequence"/>
</dbReference>
<dbReference type="STRING" id="1182545.A0A072P5L8"/>
<evidence type="ECO:0000313" key="2">
    <source>
        <dbReference type="EMBL" id="KEF55379.1"/>
    </source>
</evidence>
<dbReference type="Gene3D" id="3.10.129.10">
    <property type="entry name" value="Hotdog Thioesterase"/>
    <property type="match status" value="1"/>
</dbReference>
<sequence length="337" mass="38718">MMREHMDVPPLRGMVPPGYHQVSHKRLEPESHLCDDGAQLKYSPGPEYKCRVWTGGSMDFKPSFLRRRERKLLVAAERLGSCRIQGTGIASRAWVKIVQDFNYFKNKDAQVGAIKEPNRYLLREKKGLLFFQDTPDSLRSKDDKSSMLPVPGQALRSLTMMPTPAMLFRFSALTFNSHTIHLDREYTKSVYGMPDLVVHGPLTSVLMLEMLRTVFAELSPDKKADYFIKHFEYKNHKPLWVNEEIKIECKLMIAEADADAHRFPLTSLERRKDFHREMWKVWIAKGTASNETLAVEGTAAVSVAGHRNSPLNGIQQYTFHPSREGRSEDEPIRWTPT</sequence>
<dbReference type="InterPro" id="IPR029069">
    <property type="entry name" value="HotDog_dom_sf"/>
</dbReference>
<protein>
    <recommendedName>
        <fullName evidence="4">MaoC-like domain-containing protein</fullName>
    </recommendedName>
</protein>
<dbReference type="HOGENOM" id="CLU_028690_4_0_1"/>